<keyword evidence="1" id="KW-0472">Membrane</keyword>
<evidence type="ECO:0000313" key="3">
    <source>
        <dbReference type="Proteomes" id="UP000054995"/>
    </source>
</evidence>
<keyword evidence="3" id="KW-1185">Reference proteome</keyword>
<feature type="non-terminal residue" evidence="2">
    <location>
        <position position="1"/>
    </location>
</feature>
<sequence length="95" mass="10957">LEIKYTVIFLFFTSFYVKFFWFSRTYQQLIQSSMIYGSTVMSPSVREIIAGRLISESCICGFQARLVWKPTLTPGDAQGVALGHKKFTYANFYIT</sequence>
<protein>
    <submittedName>
        <fullName evidence="2">Uncharacterized protein</fullName>
    </submittedName>
</protein>
<evidence type="ECO:0000313" key="2">
    <source>
        <dbReference type="EMBL" id="KRY80450.1"/>
    </source>
</evidence>
<comment type="caution">
    <text evidence="2">The sequence shown here is derived from an EMBL/GenBank/DDBJ whole genome shotgun (WGS) entry which is preliminary data.</text>
</comment>
<dbReference type="AlphaFoldDB" id="A0A0V1F3R3"/>
<evidence type="ECO:0000256" key="1">
    <source>
        <dbReference type="SAM" id="Phobius"/>
    </source>
</evidence>
<reference evidence="2 3" key="1">
    <citation type="submission" date="2015-01" db="EMBL/GenBank/DDBJ databases">
        <title>Evolution of Trichinella species and genotypes.</title>
        <authorList>
            <person name="Korhonen P.K."/>
            <person name="Edoardo P."/>
            <person name="Giuseppe L.R."/>
            <person name="Gasser R.B."/>
        </authorList>
    </citation>
    <scope>NUCLEOTIDE SEQUENCE [LARGE SCALE GENOMIC DNA]</scope>
    <source>
        <strain evidence="2">ISS470</strain>
    </source>
</reference>
<dbReference type="EMBL" id="JYDT01000501">
    <property type="protein sequence ID" value="KRY80450.1"/>
    <property type="molecule type" value="Genomic_DNA"/>
</dbReference>
<accession>A0A0V1F3R3</accession>
<keyword evidence="1" id="KW-1133">Transmembrane helix</keyword>
<organism evidence="2 3">
    <name type="scientific">Trichinella pseudospiralis</name>
    <name type="common">Parasitic roundworm</name>
    <dbReference type="NCBI Taxonomy" id="6337"/>
    <lineage>
        <taxon>Eukaryota</taxon>
        <taxon>Metazoa</taxon>
        <taxon>Ecdysozoa</taxon>
        <taxon>Nematoda</taxon>
        <taxon>Enoplea</taxon>
        <taxon>Dorylaimia</taxon>
        <taxon>Trichinellida</taxon>
        <taxon>Trichinellidae</taxon>
        <taxon>Trichinella</taxon>
    </lineage>
</organism>
<name>A0A0V1F3R3_TRIPS</name>
<feature type="transmembrane region" description="Helical" evidence="1">
    <location>
        <begin position="6"/>
        <end position="23"/>
    </location>
</feature>
<keyword evidence="1" id="KW-0812">Transmembrane</keyword>
<dbReference type="Proteomes" id="UP000054995">
    <property type="component" value="Unassembled WGS sequence"/>
</dbReference>
<proteinExistence type="predicted"/>
<feature type="non-terminal residue" evidence="2">
    <location>
        <position position="95"/>
    </location>
</feature>
<gene>
    <name evidence="2" type="ORF">T4D_8022</name>
</gene>